<proteinExistence type="predicted"/>
<evidence type="ECO:0000313" key="1">
    <source>
        <dbReference type="Proteomes" id="UP000887579"/>
    </source>
</evidence>
<protein>
    <submittedName>
        <fullName evidence="2">Serine protease K12H4.7</fullName>
    </submittedName>
</protein>
<accession>A0AC34G293</accession>
<evidence type="ECO:0000313" key="2">
    <source>
        <dbReference type="WBParaSite" id="ES5_v2.g23727.t1"/>
    </source>
</evidence>
<organism evidence="1 2">
    <name type="scientific">Panagrolaimus sp. ES5</name>
    <dbReference type="NCBI Taxonomy" id="591445"/>
    <lineage>
        <taxon>Eukaryota</taxon>
        <taxon>Metazoa</taxon>
        <taxon>Ecdysozoa</taxon>
        <taxon>Nematoda</taxon>
        <taxon>Chromadorea</taxon>
        <taxon>Rhabditida</taxon>
        <taxon>Tylenchina</taxon>
        <taxon>Panagrolaimomorpha</taxon>
        <taxon>Panagrolaimoidea</taxon>
        <taxon>Panagrolaimidae</taxon>
        <taxon>Panagrolaimus</taxon>
    </lineage>
</organism>
<dbReference type="WBParaSite" id="ES5_v2.g23727.t1">
    <property type="protein sequence ID" value="ES5_v2.g23727.t1"/>
    <property type="gene ID" value="ES5_v2.g23727"/>
</dbReference>
<sequence>MKVSVLAVLAFIFVCSGANPVTLFKPFHGHGWGKFDKVPPIDPNTPKSPTYYFDSKIDNFDPNNFKTYKQRYWYSTQWYKPGGPQFLMVGGETEMSSGWVDSGGSQFGMLAKEVGAAVFTLEHRFYGESQPTGDLTFQSLKFLTSEQALADIKAFIISMNAQFKFNHTRWITFGGSYPGALSAWARQMYPNLIYAAVASSAPVQAVVDNSEYLEVVFNALKNYDPKCAESVHRGFLKLNELMKTFDGKKQVSKLFNTCYQLQNDSDNISYFYEAIIDPYMNEIQDSDAATIANLCSVQTSGSDGLEGIVAVYHYYVAGDQCLNTDYATFLLYLRKTDLSNVGWAGSILKISILFKNILQGTKVVFPSGTNDPWHVLGVLSPTNDKTYPIIIDGASHCADMIPNSATDTPALIEARKKIRSHVLSWVYE</sequence>
<dbReference type="Proteomes" id="UP000887579">
    <property type="component" value="Unplaced"/>
</dbReference>
<name>A0AC34G293_9BILA</name>
<reference evidence="2" key="1">
    <citation type="submission" date="2022-11" db="UniProtKB">
        <authorList>
            <consortium name="WormBaseParasite"/>
        </authorList>
    </citation>
    <scope>IDENTIFICATION</scope>
</reference>